<dbReference type="Proteomes" id="UP000515908">
    <property type="component" value="Chromosome 06"/>
</dbReference>
<dbReference type="VEuPathDB" id="TriTrypDB:ADEAN_000375200"/>
<evidence type="ECO:0000256" key="1">
    <source>
        <dbReference type="SAM" id="Phobius"/>
    </source>
</evidence>
<gene>
    <name evidence="2" type="ORF">ADEAN_000375200</name>
</gene>
<keyword evidence="1" id="KW-0472">Membrane</keyword>
<dbReference type="EMBL" id="LR877150">
    <property type="protein sequence ID" value="CAD2216291.1"/>
    <property type="molecule type" value="Genomic_DNA"/>
</dbReference>
<organism evidence="2 3">
    <name type="scientific">Angomonas deanei</name>
    <dbReference type="NCBI Taxonomy" id="59799"/>
    <lineage>
        <taxon>Eukaryota</taxon>
        <taxon>Discoba</taxon>
        <taxon>Euglenozoa</taxon>
        <taxon>Kinetoplastea</taxon>
        <taxon>Metakinetoplastina</taxon>
        <taxon>Trypanosomatida</taxon>
        <taxon>Trypanosomatidae</taxon>
        <taxon>Strigomonadinae</taxon>
        <taxon>Angomonas</taxon>
    </lineage>
</organism>
<evidence type="ECO:0000313" key="2">
    <source>
        <dbReference type="EMBL" id="CAD2216291.1"/>
    </source>
</evidence>
<keyword evidence="1" id="KW-1133">Transmembrane helix</keyword>
<dbReference type="OrthoDB" id="275848at2759"/>
<reference evidence="2 3" key="1">
    <citation type="submission" date="2020-08" db="EMBL/GenBank/DDBJ databases">
        <authorList>
            <person name="Newling K."/>
            <person name="Davey J."/>
            <person name="Forrester S."/>
        </authorList>
    </citation>
    <scope>NUCLEOTIDE SEQUENCE [LARGE SCALE GENOMIC DNA]</scope>
    <source>
        <strain evidence="3">Crithidia deanei Carvalho (ATCC PRA-265)</strain>
    </source>
</reference>
<protein>
    <submittedName>
        <fullName evidence="2">Uncharacterized protein</fullName>
    </submittedName>
</protein>
<keyword evidence="3" id="KW-1185">Reference proteome</keyword>
<accession>S9VJI8</accession>
<name>S9VJI8_9TRYP</name>
<sequence length="153" mass="17968">MKWLKRLFTKKQKVPLPPKPYIDTASTGRHMIDPRLYDMTDLKHIDPEKPHWHDPRFESRESVPFFDFFGYNRDWSWTLFKLAGIFFALVMYMEARTFAYSKDDGFKVTGTTMISSTPDYARDDTATQAELEKAGFSYVGVKKIDNLEIRPPK</sequence>
<dbReference type="AlphaFoldDB" id="S9VJI8"/>
<keyword evidence="1" id="KW-0812">Transmembrane</keyword>
<feature type="transmembrane region" description="Helical" evidence="1">
    <location>
        <begin position="75"/>
        <end position="93"/>
    </location>
</feature>
<evidence type="ECO:0000313" key="3">
    <source>
        <dbReference type="Proteomes" id="UP000515908"/>
    </source>
</evidence>
<proteinExistence type="predicted"/>